<dbReference type="EMBL" id="ABKX01000001">
    <property type="protein sequence ID" value="EDS93699.1"/>
    <property type="molecule type" value="Genomic_DNA"/>
</dbReference>
<protein>
    <submittedName>
        <fullName evidence="1">Uncharacterized protein</fullName>
    </submittedName>
</protein>
<dbReference type="AlphaFoldDB" id="A0ABC9NU76"/>
<comment type="caution">
    <text evidence="1">The sequence shown here is derived from an EMBL/GenBank/DDBJ whole genome shotgun (WGS) entry which is preliminary data.</text>
</comment>
<name>A0ABC9NU76_ESCAT</name>
<dbReference type="RefSeq" id="WP_000062487.1">
    <property type="nucleotide sequence ID" value="NZ_CH991859.1"/>
</dbReference>
<reference evidence="1 2" key="1">
    <citation type="submission" date="2008-02" db="EMBL/GenBank/DDBJ databases">
        <title>Annotation of Escherichia albertii TW07627.</title>
        <authorList>
            <person name="Sutton G."/>
            <person name="Whittam T.S."/>
            <person name="Sebastian Y."/>
        </authorList>
    </citation>
    <scope>NUCLEOTIDE SEQUENCE [LARGE SCALE GENOMIC DNA]</scope>
    <source>
        <strain evidence="1 2">TW07627</strain>
    </source>
</reference>
<sequence length="193" mass="21996">MSMPFSERENKLLSDAILNIDRDNIIVCERHDRANARVFLIKLIETGKVNNIYLEFPDFTCDLFGGDERTKLSMYLNDRKYDDLIKDPLFNEFSSDCSAITGSKDNEISLPTLILFARMHCVEINLIDNEISRKKSIIEKVKERNEGMAISFNKIKKATSGVILVGANHCKLDTQNLHNLCGISESLIYDLSE</sequence>
<organism evidence="1 2">
    <name type="scientific">Escherichia albertii (strain TW07627)</name>
    <dbReference type="NCBI Taxonomy" id="502347"/>
    <lineage>
        <taxon>Bacteria</taxon>
        <taxon>Pseudomonadati</taxon>
        <taxon>Pseudomonadota</taxon>
        <taxon>Gammaproteobacteria</taxon>
        <taxon>Enterobacterales</taxon>
        <taxon>Enterobacteriaceae</taxon>
        <taxon>Escherichia</taxon>
    </lineage>
</organism>
<proteinExistence type="predicted"/>
<evidence type="ECO:0000313" key="2">
    <source>
        <dbReference type="Proteomes" id="UP000003042"/>
    </source>
</evidence>
<evidence type="ECO:0000313" key="1">
    <source>
        <dbReference type="EMBL" id="EDS93699.1"/>
    </source>
</evidence>
<gene>
    <name evidence="1" type="ORF">ESCAB7627_1172</name>
</gene>
<dbReference type="Proteomes" id="UP000003042">
    <property type="component" value="Unassembled WGS sequence"/>
</dbReference>
<accession>A0ABC9NU76</accession>